<organism evidence="6 7">
    <name type="scientific">Actinomadura fulvescens</name>
    <dbReference type="NCBI Taxonomy" id="46160"/>
    <lineage>
        <taxon>Bacteria</taxon>
        <taxon>Bacillati</taxon>
        <taxon>Actinomycetota</taxon>
        <taxon>Actinomycetes</taxon>
        <taxon>Streptosporangiales</taxon>
        <taxon>Thermomonosporaceae</taxon>
        <taxon>Actinomadura</taxon>
    </lineage>
</organism>
<keyword evidence="2" id="KW-0233">DNA recombination</keyword>
<evidence type="ECO:0000256" key="2">
    <source>
        <dbReference type="ARBA" id="ARBA00023172"/>
    </source>
</evidence>
<dbReference type="Gene3D" id="1.10.150.130">
    <property type="match status" value="1"/>
</dbReference>
<dbReference type="EMBL" id="BAAATD010000024">
    <property type="protein sequence ID" value="GAA2638153.1"/>
    <property type="molecule type" value="Genomic_DNA"/>
</dbReference>
<evidence type="ECO:0000259" key="5">
    <source>
        <dbReference type="PROSITE" id="PS51900"/>
    </source>
</evidence>
<evidence type="ECO:0000256" key="4">
    <source>
        <dbReference type="SAM" id="MobiDB-lite"/>
    </source>
</evidence>
<evidence type="ECO:0000313" key="6">
    <source>
        <dbReference type="EMBL" id="GAA2638153.1"/>
    </source>
</evidence>
<keyword evidence="1 3" id="KW-0238">DNA-binding</keyword>
<evidence type="ECO:0000313" key="7">
    <source>
        <dbReference type="Proteomes" id="UP001501509"/>
    </source>
</evidence>
<evidence type="ECO:0000256" key="1">
    <source>
        <dbReference type="ARBA" id="ARBA00023125"/>
    </source>
</evidence>
<dbReference type="Gene3D" id="1.10.443.10">
    <property type="entry name" value="Intergrase catalytic core"/>
    <property type="match status" value="1"/>
</dbReference>
<name>A0ABN3QYI9_9ACTN</name>
<dbReference type="InterPro" id="IPR010998">
    <property type="entry name" value="Integrase_recombinase_N"/>
</dbReference>
<dbReference type="PROSITE" id="PS51900">
    <property type="entry name" value="CB"/>
    <property type="match status" value="1"/>
</dbReference>
<gene>
    <name evidence="6" type="ORF">GCM10010411_92560</name>
</gene>
<dbReference type="RefSeq" id="WP_344549162.1">
    <property type="nucleotide sequence ID" value="NZ_BAAATD010000024.1"/>
</dbReference>
<proteinExistence type="predicted"/>
<dbReference type="InterPro" id="IPR044068">
    <property type="entry name" value="CB"/>
</dbReference>
<sequence length="295" mass="33550">MILLASAPGFENKTAAERYGEEQEALIRKGTWIDPQVSEVPFGEFAEQWMSVSRLAINTRAKYRSQLDNHVLPQWEDWPLVALLDAYMEIQGWVNELHEELKESTVASVFALFSTILNAAVRARKVPFSPCQGIKVTSGEQVVERLVATPLQFLRVALRMEGLMGYSGFVLTLLDGYTGARWSELISQKPNQYDKDLKRFPVRRPIREARGKIEEAPRPKTPTGRRWIQLPPFLAQVYEPLVIDCPYERVFTGERGGVLRNFARRFWRPAWDGDPAARPGHKQPGMADAVAVGRR</sequence>
<feature type="domain" description="Core-binding (CB)" evidence="5">
    <location>
        <begin position="40"/>
        <end position="121"/>
    </location>
</feature>
<dbReference type="InterPro" id="IPR011010">
    <property type="entry name" value="DNA_brk_join_enz"/>
</dbReference>
<keyword evidence="7" id="KW-1185">Reference proteome</keyword>
<dbReference type="Proteomes" id="UP001501509">
    <property type="component" value="Unassembled WGS sequence"/>
</dbReference>
<protein>
    <recommendedName>
        <fullName evidence="5">Core-binding (CB) domain-containing protein</fullName>
    </recommendedName>
</protein>
<feature type="region of interest" description="Disordered" evidence="4">
    <location>
        <begin position="273"/>
        <end position="295"/>
    </location>
</feature>
<reference evidence="6 7" key="1">
    <citation type="journal article" date="2019" name="Int. J. Syst. Evol. Microbiol.">
        <title>The Global Catalogue of Microorganisms (GCM) 10K type strain sequencing project: providing services to taxonomists for standard genome sequencing and annotation.</title>
        <authorList>
            <consortium name="The Broad Institute Genomics Platform"/>
            <consortium name="The Broad Institute Genome Sequencing Center for Infectious Disease"/>
            <person name="Wu L."/>
            <person name="Ma J."/>
        </authorList>
    </citation>
    <scope>NUCLEOTIDE SEQUENCE [LARGE SCALE GENOMIC DNA]</scope>
    <source>
        <strain evidence="6 7">JCM 6833</strain>
    </source>
</reference>
<evidence type="ECO:0000256" key="3">
    <source>
        <dbReference type="PROSITE-ProRule" id="PRU01248"/>
    </source>
</evidence>
<dbReference type="SUPFAM" id="SSF56349">
    <property type="entry name" value="DNA breaking-rejoining enzymes"/>
    <property type="match status" value="1"/>
</dbReference>
<comment type="caution">
    <text evidence="6">The sequence shown here is derived from an EMBL/GenBank/DDBJ whole genome shotgun (WGS) entry which is preliminary data.</text>
</comment>
<accession>A0ABN3QYI9</accession>
<dbReference type="InterPro" id="IPR013762">
    <property type="entry name" value="Integrase-like_cat_sf"/>
</dbReference>